<dbReference type="InterPro" id="IPR055170">
    <property type="entry name" value="GFO_IDH_MocA-like_dom"/>
</dbReference>
<evidence type="ECO:0000259" key="2">
    <source>
        <dbReference type="Pfam" id="PF01408"/>
    </source>
</evidence>
<feature type="compositionally biased region" description="Polar residues" evidence="1">
    <location>
        <begin position="9"/>
        <end position="25"/>
    </location>
</feature>
<dbReference type="InterPro" id="IPR036291">
    <property type="entry name" value="NAD(P)-bd_dom_sf"/>
</dbReference>
<feature type="region of interest" description="Disordered" evidence="1">
    <location>
        <begin position="1"/>
        <end position="25"/>
    </location>
</feature>
<reference evidence="4 5" key="1">
    <citation type="journal article" date="2019" name="Genome Biol. Evol.">
        <title>Day and night: Metabolic profiles and evolutionary relationships of six axenic non-marine cyanobacteria.</title>
        <authorList>
            <person name="Will S.E."/>
            <person name="Henke P."/>
            <person name="Boedeker C."/>
            <person name="Huang S."/>
            <person name="Brinkmann H."/>
            <person name="Rohde M."/>
            <person name="Jarek M."/>
            <person name="Friedl T."/>
            <person name="Seufert S."/>
            <person name="Schumacher M."/>
            <person name="Overmann J."/>
            <person name="Neumann-Schaal M."/>
            <person name="Petersen J."/>
        </authorList>
    </citation>
    <scope>NUCLEOTIDE SEQUENCE [LARGE SCALE GENOMIC DNA]</scope>
    <source>
        <strain evidence="4 5">SAG 39.79</strain>
    </source>
</reference>
<comment type="caution">
    <text evidence="4">The sequence shown here is derived from an EMBL/GenBank/DDBJ whole genome shotgun (WGS) entry which is preliminary data.</text>
</comment>
<gene>
    <name evidence="4" type="ORF">DSM107010_29600</name>
</gene>
<name>A0AB37UK83_9CYAN</name>
<dbReference type="PANTHER" id="PTHR43377:SF6">
    <property type="entry name" value="GFO_IDH_MOCA-LIKE OXIDOREDUCTASE N-TERMINAL DOMAIN-CONTAINING PROTEIN"/>
    <property type="match status" value="1"/>
</dbReference>
<dbReference type="PANTHER" id="PTHR43377">
    <property type="entry name" value="BILIVERDIN REDUCTASE A"/>
    <property type="match status" value="1"/>
</dbReference>
<dbReference type="Pfam" id="PF22725">
    <property type="entry name" value="GFO_IDH_MocA_C3"/>
    <property type="match status" value="1"/>
</dbReference>
<keyword evidence="5" id="KW-1185">Reference proteome</keyword>
<dbReference type="SUPFAM" id="SSF55347">
    <property type="entry name" value="Glyceraldehyde-3-phosphate dehydrogenase-like, C-terminal domain"/>
    <property type="match status" value="1"/>
</dbReference>
<feature type="domain" description="Gfo/Idh/MocA-like oxidoreductase N-terminal" evidence="2">
    <location>
        <begin position="35"/>
        <end position="154"/>
    </location>
</feature>
<organism evidence="4 5">
    <name type="scientific">Chroococcidiopsis cubana SAG 39.79</name>
    <dbReference type="NCBI Taxonomy" id="388085"/>
    <lineage>
        <taxon>Bacteria</taxon>
        <taxon>Bacillati</taxon>
        <taxon>Cyanobacteriota</taxon>
        <taxon>Cyanophyceae</taxon>
        <taxon>Chroococcidiopsidales</taxon>
        <taxon>Chroococcidiopsidaceae</taxon>
        <taxon>Chroococcidiopsis</taxon>
    </lineage>
</organism>
<protein>
    <submittedName>
        <fullName evidence="4">Oxidoreductase</fullName>
    </submittedName>
</protein>
<feature type="domain" description="GFO/IDH/MocA-like oxidoreductase" evidence="3">
    <location>
        <begin position="162"/>
        <end position="268"/>
    </location>
</feature>
<dbReference type="Pfam" id="PF01408">
    <property type="entry name" value="GFO_IDH_MocA"/>
    <property type="match status" value="1"/>
</dbReference>
<dbReference type="InterPro" id="IPR000683">
    <property type="entry name" value="Gfo/Idh/MocA-like_OxRdtase_N"/>
</dbReference>
<evidence type="ECO:0000313" key="5">
    <source>
        <dbReference type="Proteomes" id="UP000282574"/>
    </source>
</evidence>
<dbReference type="EMBL" id="RSCK01000021">
    <property type="protein sequence ID" value="RUT11783.1"/>
    <property type="molecule type" value="Genomic_DNA"/>
</dbReference>
<dbReference type="SUPFAM" id="SSF51735">
    <property type="entry name" value="NAD(P)-binding Rossmann-fold domains"/>
    <property type="match status" value="1"/>
</dbReference>
<evidence type="ECO:0000313" key="4">
    <source>
        <dbReference type="EMBL" id="RUT11783.1"/>
    </source>
</evidence>
<sequence length="375" mass="41326">MTNTRDRLTQNLDSSTSPEQGNICTGKQNSAIHTINIGVIGYGYWGPNLVRTFADLPGAKVVAVSDFKIERLAKVQSRYPAVKVTTDSQDLFADPNIDAIAIATPVSTHYDLALAALQAGKHVLVEKPMTVSSQQAIRLIEEAQRRNLVLMVDHTFVYTGAVRKMQELVASKAIGDVYYYDSVRVNLGLFQHDVNVIWDLAVHDLSIMDYVLQAKPTAVSATGMSHIPGEPENIAYLTLFFDNSAIAHIHVNWLAPVKVRRTLLGGSQKMICYDDLEPSEKIKVYDKGITVNGSPENVYQMLVGYRTGDMWSPKLDMTEALQTEALHFVDCIQQGKRPITDGEAGLRVVRILEAATQSIKQQGQLVELSGVEVAV</sequence>
<dbReference type="AlphaFoldDB" id="A0AB37UK83"/>
<dbReference type="InterPro" id="IPR051450">
    <property type="entry name" value="Gfo/Idh/MocA_Oxidoreductases"/>
</dbReference>
<dbReference type="GO" id="GO:0000166">
    <property type="term" value="F:nucleotide binding"/>
    <property type="evidence" value="ECO:0007669"/>
    <property type="project" value="InterPro"/>
</dbReference>
<evidence type="ECO:0000256" key="1">
    <source>
        <dbReference type="SAM" id="MobiDB-lite"/>
    </source>
</evidence>
<proteinExistence type="predicted"/>
<accession>A0AB37UK83</accession>
<dbReference type="Gene3D" id="3.40.50.720">
    <property type="entry name" value="NAD(P)-binding Rossmann-like Domain"/>
    <property type="match status" value="1"/>
</dbReference>
<dbReference type="RefSeq" id="WP_199755561.1">
    <property type="nucleotide sequence ID" value="NZ_JAVKZF010000002.1"/>
</dbReference>
<evidence type="ECO:0000259" key="3">
    <source>
        <dbReference type="Pfam" id="PF22725"/>
    </source>
</evidence>
<dbReference type="Proteomes" id="UP000282574">
    <property type="component" value="Unassembled WGS sequence"/>
</dbReference>
<dbReference type="Gene3D" id="3.30.360.10">
    <property type="entry name" value="Dihydrodipicolinate Reductase, domain 2"/>
    <property type="match status" value="1"/>
</dbReference>